<evidence type="ECO:0008006" key="5">
    <source>
        <dbReference type="Google" id="ProtNLM"/>
    </source>
</evidence>
<keyword evidence="2" id="KW-1133">Transmembrane helix</keyword>
<proteinExistence type="predicted"/>
<feature type="transmembrane region" description="Helical" evidence="2">
    <location>
        <begin position="126"/>
        <end position="147"/>
    </location>
</feature>
<feature type="compositionally biased region" description="Low complexity" evidence="1">
    <location>
        <begin position="240"/>
        <end position="251"/>
    </location>
</feature>
<evidence type="ECO:0000256" key="1">
    <source>
        <dbReference type="SAM" id="MobiDB-lite"/>
    </source>
</evidence>
<feature type="compositionally biased region" description="Low complexity" evidence="1">
    <location>
        <begin position="374"/>
        <end position="395"/>
    </location>
</feature>
<dbReference type="Gene3D" id="1.20.140.150">
    <property type="match status" value="1"/>
</dbReference>
<dbReference type="OrthoDB" id="6420920at2759"/>
<organism evidence="3 4">
    <name type="scientific">Daphnia galeata</name>
    <dbReference type="NCBI Taxonomy" id="27404"/>
    <lineage>
        <taxon>Eukaryota</taxon>
        <taxon>Metazoa</taxon>
        <taxon>Ecdysozoa</taxon>
        <taxon>Arthropoda</taxon>
        <taxon>Crustacea</taxon>
        <taxon>Branchiopoda</taxon>
        <taxon>Diplostraca</taxon>
        <taxon>Cladocera</taxon>
        <taxon>Anomopoda</taxon>
        <taxon>Daphniidae</taxon>
        <taxon>Daphnia</taxon>
    </lineage>
</organism>
<name>A0A8J2RCM9_9CRUS</name>
<accession>A0A8J2RCM9</accession>
<feature type="transmembrane region" description="Helical" evidence="2">
    <location>
        <begin position="79"/>
        <end position="106"/>
    </location>
</feature>
<feature type="compositionally biased region" description="Gly residues" evidence="1">
    <location>
        <begin position="218"/>
        <end position="239"/>
    </location>
</feature>
<feature type="compositionally biased region" description="Polar residues" evidence="1">
    <location>
        <begin position="362"/>
        <end position="373"/>
    </location>
</feature>
<feature type="compositionally biased region" description="Low complexity" evidence="1">
    <location>
        <begin position="285"/>
        <end position="300"/>
    </location>
</feature>
<sequence>MEKRNLRVSALAEGLAAIALILAIVTVISPYWGRFSNEGSPNSGDLVTGYFGLWTICKDLPQGRSFCGLNITAFNLSTWTFIAGVIAVVSVISLGLAALLGVCLLLMLKTQERVCLPYRPAVVARLVLSALAALMSTTAIALASIRTDERLPYGLSRGWTFYLQMLVIATEVLLTLASTYDLMLSRRLGGDPTFYSRDPSGSGALTYSNPSFKDDSGRPGGPIGGGRPGSGMSGGGGRPGSSNGSTTSNSSLNTIVSASSVRSAPNGKQVSTNGSRMHNSHNKTSSSGKSPSSGRASPKRPTTGRLANGAMIRAAAGRGSQRSRSSGHNSSRSKPTIALTASSAHPYSMGGADGRSPDSVDHGSTSSILNGSFGSIESSSYGTTSSIISSSSISSNPMALSPRKSSLKKPRPRNEVPASPVPEGSETGSILGFQNPGFGENRSGSIKRVRIASQSTDV</sequence>
<reference evidence="3" key="1">
    <citation type="submission" date="2021-11" db="EMBL/GenBank/DDBJ databases">
        <authorList>
            <person name="Schell T."/>
        </authorList>
    </citation>
    <scope>NUCLEOTIDE SEQUENCE</scope>
    <source>
        <strain evidence="3">M5</strain>
    </source>
</reference>
<evidence type="ECO:0000313" key="4">
    <source>
        <dbReference type="Proteomes" id="UP000789390"/>
    </source>
</evidence>
<feature type="transmembrane region" description="Helical" evidence="2">
    <location>
        <begin position="159"/>
        <end position="177"/>
    </location>
</feature>
<feature type="compositionally biased region" description="Low complexity" evidence="1">
    <location>
        <begin position="313"/>
        <end position="333"/>
    </location>
</feature>
<dbReference type="Proteomes" id="UP000789390">
    <property type="component" value="Unassembled WGS sequence"/>
</dbReference>
<dbReference type="AlphaFoldDB" id="A0A8J2RCM9"/>
<keyword evidence="4" id="KW-1185">Reference proteome</keyword>
<keyword evidence="2" id="KW-0812">Transmembrane</keyword>
<gene>
    <name evidence="3" type="ORF">DGAL_LOCUS1991</name>
</gene>
<feature type="region of interest" description="Disordered" evidence="1">
    <location>
        <begin position="199"/>
        <end position="458"/>
    </location>
</feature>
<evidence type="ECO:0000256" key="2">
    <source>
        <dbReference type="SAM" id="Phobius"/>
    </source>
</evidence>
<feature type="transmembrane region" description="Helical" evidence="2">
    <location>
        <begin position="12"/>
        <end position="32"/>
    </location>
</feature>
<keyword evidence="2" id="KW-0472">Membrane</keyword>
<evidence type="ECO:0000313" key="3">
    <source>
        <dbReference type="EMBL" id="CAH0099833.1"/>
    </source>
</evidence>
<dbReference type="EMBL" id="CAKKLH010000025">
    <property type="protein sequence ID" value="CAH0099833.1"/>
    <property type="molecule type" value="Genomic_DNA"/>
</dbReference>
<feature type="compositionally biased region" description="Polar residues" evidence="1">
    <location>
        <begin position="252"/>
        <end position="277"/>
    </location>
</feature>
<protein>
    <recommendedName>
        <fullName evidence="5">Transmembrane protein</fullName>
    </recommendedName>
</protein>
<comment type="caution">
    <text evidence="3">The sequence shown here is derived from an EMBL/GenBank/DDBJ whole genome shotgun (WGS) entry which is preliminary data.</text>
</comment>